<keyword evidence="3" id="KW-1185">Reference proteome</keyword>
<dbReference type="InterPro" id="IPR010982">
    <property type="entry name" value="Lambda_DNA-bd_dom_sf"/>
</dbReference>
<dbReference type="InterPro" id="IPR001387">
    <property type="entry name" value="Cro/C1-type_HTH"/>
</dbReference>
<evidence type="ECO:0000313" key="2">
    <source>
        <dbReference type="EMBL" id="MBC6449340.1"/>
    </source>
</evidence>
<proteinExistence type="predicted"/>
<comment type="caution">
    <text evidence="2">The sequence shown here is derived from an EMBL/GenBank/DDBJ whole genome shotgun (WGS) entry which is preliminary data.</text>
</comment>
<evidence type="ECO:0000259" key="1">
    <source>
        <dbReference type="PROSITE" id="PS50943"/>
    </source>
</evidence>
<evidence type="ECO:0000313" key="3">
    <source>
        <dbReference type="Proteomes" id="UP000734823"/>
    </source>
</evidence>
<dbReference type="EMBL" id="JABVED010000011">
    <property type="protein sequence ID" value="MBC6449340.1"/>
    <property type="molecule type" value="Genomic_DNA"/>
</dbReference>
<reference evidence="2 3" key="1">
    <citation type="submission" date="2020-06" db="EMBL/GenBank/DDBJ databases">
        <title>Actinokineospora xiongansis sp. nov., isolated from soil of Baiyangdian.</title>
        <authorList>
            <person name="Zhang X."/>
        </authorList>
    </citation>
    <scope>NUCLEOTIDE SEQUENCE [LARGE SCALE GENOMIC DNA]</scope>
    <source>
        <strain evidence="2 3">HBU206404</strain>
    </source>
</reference>
<dbReference type="InterPro" id="IPR043917">
    <property type="entry name" value="DUF5753"/>
</dbReference>
<dbReference type="RefSeq" id="WP_187222035.1">
    <property type="nucleotide sequence ID" value="NZ_JABVED010000011.1"/>
</dbReference>
<sequence>MSGVSERGLGMELRKFRERAGMTCAQVGEVLGWSANTVSRMERGLRRDTRPDEVSALLAGMGVTGNERAMVMRMATGHREQGWWEGTDTNLSDQARTYMAFEAKATNIVDVEPLLVPGLLQTPDYYRALLAACAIDPLDMNHRIARRLGRQVILDRPYASFAFVVSELMLRQPLGGHEVMARQTRRLLKEALRPNVSVLVLPTSVAAHPGLLGAFVVLEFADEPPVVFVEGRQSAMFPENPSEIETYRMAAESLVALALDQERSARVLDDIAEEHERAR</sequence>
<organism evidence="2 3">
    <name type="scientific">Actinokineospora xionganensis</name>
    <dbReference type="NCBI Taxonomy" id="2684470"/>
    <lineage>
        <taxon>Bacteria</taxon>
        <taxon>Bacillati</taxon>
        <taxon>Actinomycetota</taxon>
        <taxon>Actinomycetes</taxon>
        <taxon>Pseudonocardiales</taxon>
        <taxon>Pseudonocardiaceae</taxon>
        <taxon>Actinokineospora</taxon>
    </lineage>
</organism>
<feature type="domain" description="HTH cro/C1-type" evidence="1">
    <location>
        <begin position="13"/>
        <end position="68"/>
    </location>
</feature>
<dbReference type="Gene3D" id="1.10.260.40">
    <property type="entry name" value="lambda repressor-like DNA-binding domains"/>
    <property type="match status" value="1"/>
</dbReference>
<dbReference type="PROSITE" id="PS50943">
    <property type="entry name" value="HTH_CROC1"/>
    <property type="match status" value="1"/>
</dbReference>
<gene>
    <name evidence="2" type="ORF">GPZ80_19435</name>
</gene>
<dbReference type="SMART" id="SM00530">
    <property type="entry name" value="HTH_XRE"/>
    <property type="match status" value="1"/>
</dbReference>
<dbReference type="CDD" id="cd00093">
    <property type="entry name" value="HTH_XRE"/>
    <property type="match status" value="1"/>
</dbReference>
<accession>A0ABR7L9I8</accession>
<name>A0ABR7L9I8_9PSEU</name>
<dbReference type="Pfam" id="PF19054">
    <property type="entry name" value="DUF5753"/>
    <property type="match status" value="1"/>
</dbReference>
<dbReference type="Pfam" id="PF13560">
    <property type="entry name" value="HTH_31"/>
    <property type="match status" value="1"/>
</dbReference>
<dbReference type="SUPFAM" id="SSF47413">
    <property type="entry name" value="lambda repressor-like DNA-binding domains"/>
    <property type="match status" value="1"/>
</dbReference>
<dbReference type="Proteomes" id="UP000734823">
    <property type="component" value="Unassembled WGS sequence"/>
</dbReference>
<protein>
    <submittedName>
        <fullName evidence="2">Helix-turn-helix domain-containing protein</fullName>
    </submittedName>
</protein>